<dbReference type="RefSeq" id="WP_003338577.1">
    <property type="nucleotide sequence ID" value="NZ_CP007806.1"/>
</dbReference>
<keyword evidence="4" id="KW-1185">Reference proteome</keyword>
<dbReference type="AlphaFoldDB" id="A0A075R482"/>
<dbReference type="PANTHER" id="PTHR45586">
    <property type="entry name" value="TPR REPEAT-CONTAINING PROTEIN PA4667"/>
    <property type="match status" value="1"/>
</dbReference>
<evidence type="ECO:0000313" key="4">
    <source>
        <dbReference type="Proteomes" id="UP000005850"/>
    </source>
</evidence>
<sequence length="315" mass="36570">MPKKWLRIIEEAVNKIENDEMELGLQVLHKIGEHGKEIPEVMFCLADVWYGLGHNQEAIKIIRDLLANPTIPKEMDQEAKIMAAEIALDEADYDAAHEYLYALKEEGYEEIQLYLLLADLYAIQDLEEVAVKYLKIAHERDPDNEELRAALSEMYMKTGEVQEAINLLDEISETTFHALVLKARTFAQQGQFEEAYQLYTKAVQYEQLPEVVYGCALMSFYTDKWEEAERYIQLLIAIDEEYVIAYPLHSDILLSQGKTEAAIDALKKYVDLSGFDVEHIRRLTALLMQAGRYEESKEYQKLLEQWDLQEETNEE</sequence>
<evidence type="ECO:0000313" key="3">
    <source>
        <dbReference type="EMBL" id="AIG26256.1"/>
    </source>
</evidence>
<dbReference type="InterPro" id="IPR051012">
    <property type="entry name" value="CellSynth/LPSAsmb/PSIAsmb"/>
</dbReference>
<dbReference type="InterPro" id="IPR011990">
    <property type="entry name" value="TPR-like_helical_dom_sf"/>
</dbReference>
<dbReference type="EMBL" id="CP007806">
    <property type="protein sequence ID" value="AIG26256.1"/>
    <property type="molecule type" value="Genomic_DNA"/>
</dbReference>
<keyword evidence="2" id="KW-0802">TPR repeat</keyword>
<dbReference type="SMART" id="SM00028">
    <property type="entry name" value="TPR"/>
    <property type="match status" value="2"/>
</dbReference>
<evidence type="ECO:0000256" key="2">
    <source>
        <dbReference type="ARBA" id="ARBA00022803"/>
    </source>
</evidence>
<dbReference type="Pfam" id="PF13176">
    <property type="entry name" value="TPR_7"/>
    <property type="match status" value="1"/>
</dbReference>
<dbReference type="STRING" id="1042163.BRLA_c019350"/>
<accession>A0A075R482</accession>
<gene>
    <name evidence="3" type="ORF">BRLA_c019350</name>
</gene>
<dbReference type="Proteomes" id="UP000005850">
    <property type="component" value="Chromosome"/>
</dbReference>
<dbReference type="Gene3D" id="1.25.40.10">
    <property type="entry name" value="Tetratricopeptide repeat domain"/>
    <property type="match status" value="2"/>
</dbReference>
<reference evidence="3 4" key="1">
    <citation type="journal article" date="2011" name="J. Bacteriol.">
        <title>Genome sequence of Brevibacillus laterosporus LMG 15441, a pathogen of invertebrates.</title>
        <authorList>
            <person name="Djukic M."/>
            <person name="Poehlein A."/>
            <person name="Thurmer A."/>
            <person name="Daniel R."/>
        </authorList>
    </citation>
    <scope>NUCLEOTIDE SEQUENCE [LARGE SCALE GENOMIC DNA]</scope>
    <source>
        <strain evidence="3 4">LMG 15441</strain>
    </source>
</reference>
<dbReference type="InterPro" id="IPR019734">
    <property type="entry name" value="TPR_rpt"/>
</dbReference>
<dbReference type="KEGG" id="blr:BRLA_c019350"/>
<name>A0A075R482_BRELA</name>
<organism evidence="3 4">
    <name type="scientific">Brevibacillus laterosporus LMG 15441</name>
    <dbReference type="NCBI Taxonomy" id="1042163"/>
    <lineage>
        <taxon>Bacteria</taxon>
        <taxon>Bacillati</taxon>
        <taxon>Bacillota</taxon>
        <taxon>Bacilli</taxon>
        <taxon>Bacillales</taxon>
        <taxon>Paenibacillaceae</taxon>
        <taxon>Brevibacillus</taxon>
    </lineage>
</organism>
<dbReference type="PANTHER" id="PTHR45586:SF1">
    <property type="entry name" value="LIPOPOLYSACCHARIDE ASSEMBLY PROTEIN B"/>
    <property type="match status" value="1"/>
</dbReference>
<proteinExistence type="predicted"/>
<protein>
    <submittedName>
        <fullName evidence="3">Tetratricopeptide repeat protein</fullName>
    </submittedName>
</protein>
<dbReference type="HOGENOM" id="CLU_881862_0_0_9"/>
<evidence type="ECO:0000256" key="1">
    <source>
        <dbReference type="ARBA" id="ARBA00022737"/>
    </source>
</evidence>
<dbReference type="Pfam" id="PF14559">
    <property type="entry name" value="TPR_19"/>
    <property type="match status" value="1"/>
</dbReference>
<dbReference type="SUPFAM" id="SSF48452">
    <property type="entry name" value="TPR-like"/>
    <property type="match status" value="2"/>
</dbReference>
<dbReference type="eggNOG" id="COG0457">
    <property type="taxonomic scope" value="Bacteria"/>
</dbReference>
<keyword evidence="1" id="KW-0677">Repeat</keyword>